<evidence type="ECO:0000313" key="1">
    <source>
        <dbReference type="EMBL" id="KAK2885950.1"/>
    </source>
</evidence>
<name>A0AA88PDJ5_9TELE</name>
<gene>
    <name evidence="1" type="ORF">Q8A67_016787</name>
</gene>
<proteinExistence type="predicted"/>
<protein>
    <submittedName>
        <fullName evidence="1">Uncharacterized protein</fullName>
    </submittedName>
</protein>
<accession>A0AA88PDJ5</accession>
<reference evidence="1" key="1">
    <citation type="submission" date="2023-08" db="EMBL/GenBank/DDBJ databases">
        <title>Chromosome-level Genome Assembly of mud carp (Cirrhinus molitorella).</title>
        <authorList>
            <person name="Liu H."/>
        </authorList>
    </citation>
    <scope>NUCLEOTIDE SEQUENCE</scope>
    <source>
        <strain evidence="1">Prfri</strain>
        <tissue evidence="1">Muscle</tissue>
    </source>
</reference>
<sequence length="115" mass="12863">MFEDLVGIVKSSASGQICFFSSHIDTAQGTGSAHAQRSHDLAIASNERMRRLHGQPMREQNWCQTHASRHFAPSTAQPYSQISVSRTSLMRRPYVTLFEVVNHGRKGALEGPRRV</sequence>
<comment type="caution">
    <text evidence="1">The sequence shown here is derived from an EMBL/GenBank/DDBJ whole genome shotgun (WGS) entry which is preliminary data.</text>
</comment>
<dbReference type="AlphaFoldDB" id="A0AA88PDJ5"/>
<organism evidence="1 2">
    <name type="scientific">Cirrhinus molitorella</name>
    <name type="common">mud carp</name>
    <dbReference type="NCBI Taxonomy" id="172907"/>
    <lineage>
        <taxon>Eukaryota</taxon>
        <taxon>Metazoa</taxon>
        <taxon>Chordata</taxon>
        <taxon>Craniata</taxon>
        <taxon>Vertebrata</taxon>
        <taxon>Euteleostomi</taxon>
        <taxon>Actinopterygii</taxon>
        <taxon>Neopterygii</taxon>
        <taxon>Teleostei</taxon>
        <taxon>Ostariophysi</taxon>
        <taxon>Cypriniformes</taxon>
        <taxon>Cyprinidae</taxon>
        <taxon>Labeoninae</taxon>
        <taxon>Labeonini</taxon>
        <taxon>Cirrhinus</taxon>
    </lineage>
</organism>
<evidence type="ECO:0000313" key="2">
    <source>
        <dbReference type="Proteomes" id="UP001187343"/>
    </source>
</evidence>
<dbReference type="EMBL" id="JAUYZG010000016">
    <property type="protein sequence ID" value="KAK2885950.1"/>
    <property type="molecule type" value="Genomic_DNA"/>
</dbReference>
<dbReference type="Proteomes" id="UP001187343">
    <property type="component" value="Unassembled WGS sequence"/>
</dbReference>
<keyword evidence="2" id="KW-1185">Reference proteome</keyword>